<dbReference type="FunFam" id="3.40.50.720:FF:000084">
    <property type="entry name" value="Short-chain dehydrogenase reductase"/>
    <property type="match status" value="1"/>
</dbReference>
<name>C1B4Y1_RHOOB</name>
<comment type="similarity">
    <text evidence="1">Belongs to the short-chain dehydrogenases/reductases (SDR) family.</text>
</comment>
<dbReference type="Proteomes" id="UP000002212">
    <property type="component" value="Chromosome"/>
</dbReference>
<evidence type="ECO:0000256" key="1">
    <source>
        <dbReference type="ARBA" id="ARBA00006484"/>
    </source>
</evidence>
<dbReference type="InterPro" id="IPR057326">
    <property type="entry name" value="KR_dom"/>
</dbReference>
<dbReference type="EMBL" id="AP011115">
    <property type="protein sequence ID" value="BAH55320.1"/>
    <property type="molecule type" value="Genomic_DNA"/>
</dbReference>
<dbReference type="STRING" id="632772.ROP_70730"/>
<dbReference type="GO" id="GO:0016616">
    <property type="term" value="F:oxidoreductase activity, acting on the CH-OH group of donors, NAD or NADP as acceptor"/>
    <property type="evidence" value="ECO:0007669"/>
    <property type="project" value="UniProtKB-ARBA"/>
</dbReference>
<dbReference type="SUPFAM" id="SSF51735">
    <property type="entry name" value="NAD(P)-binding Rossmann-fold domains"/>
    <property type="match status" value="1"/>
</dbReference>
<dbReference type="PROSITE" id="PS00061">
    <property type="entry name" value="ADH_SHORT"/>
    <property type="match status" value="1"/>
</dbReference>
<reference evidence="4 5" key="1">
    <citation type="submission" date="2009-03" db="EMBL/GenBank/DDBJ databases">
        <title>Comparison of the complete genome sequences of Rhodococcus erythropolis PR4 and Rhodococcus opacus B4.</title>
        <authorList>
            <person name="Takarada H."/>
            <person name="Sekine M."/>
            <person name="Hosoyama A."/>
            <person name="Yamada R."/>
            <person name="Fujisawa T."/>
            <person name="Omata S."/>
            <person name="Shimizu A."/>
            <person name="Tsukatani N."/>
            <person name="Tanikawa S."/>
            <person name="Fujita N."/>
            <person name="Harayama S."/>
        </authorList>
    </citation>
    <scope>NUCLEOTIDE SEQUENCE [LARGE SCALE GENOMIC DNA]</scope>
    <source>
        <strain evidence="4 5">B4</strain>
    </source>
</reference>
<dbReference type="PANTHER" id="PTHR42760">
    <property type="entry name" value="SHORT-CHAIN DEHYDROGENASES/REDUCTASES FAMILY MEMBER"/>
    <property type="match status" value="1"/>
</dbReference>
<dbReference type="PRINTS" id="PR00081">
    <property type="entry name" value="GDHRDH"/>
</dbReference>
<accession>C1B4Y1</accession>
<dbReference type="KEGG" id="rop:ROP_70730"/>
<dbReference type="InterPro" id="IPR002347">
    <property type="entry name" value="SDR_fam"/>
</dbReference>
<keyword evidence="2" id="KW-0560">Oxidoreductase</keyword>
<dbReference type="NCBIfam" id="NF005559">
    <property type="entry name" value="PRK07231.1"/>
    <property type="match status" value="1"/>
</dbReference>
<dbReference type="Gene3D" id="3.40.50.720">
    <property type="entry name" value="NAD(P)-binding Rossmann-like Domain"/>
    <property type="match status" value="1"/>
</dbReference>
<dbReference type="AlphaFoldDB" id="C1B4Y1"/>
<dbReference type="CDD" id="cd05233">
    <property type="entry name" value="SDR_c"/>
    <property type="match status" value="1"/>
</dbReference>
<dbReference type="OrthoDB" id="7064009at2"/>
<sequence length="266" mass="28012">MTISWATYSYDGHVVVVTGAGSGIGRAIAVAFLEQGATVCLLGRSQEALRDTIARFPAKRTFAVPADVTVQAEVDSAVQSILDRFGRIDVVVNNAGLSEPSVIDDFDHQAWDRMRSVNLDGFIHVARAAVPMLEATGGNLIAISSVAGLGGDWGQFAYNATKGGVNTMVQSLALDLGGRGIRVNAIAPGFIATRQTQSRLDDADFSNALMNRVPMNRAGVPEDVARLALYLASPDAGYITGAIIPVDGGTTASTGTPRPLRPIHYQ</sequence>
<evidence type="ECO:0000313" key="4">
    <source>
        <dbReference type="EMBL" id="BAH55320.1"/>
    </source>
</evidence>
<dbReference type="RefSeq" id="WP_015890743.1">
    <property type="nucleotide sequence ID" value="NC_012522.1"/>
</dbReference>
<dbReference type="PANTHER" id="PTHR42760:SF115">
    <property type="entry name" value="3-OXOACYL-[ACYL-CARRIER-PROTEIN] REDUCTASE FABG"/>
    <property type="match status" value="1"/>
</dbReference>
<dbReference type="PRINTS" id="PR00080">
    <property type="entry name" value="SDRFAMILY"/>
</dbReference>
<gene>
    <name evidence="4" type="ordered locus">ROP_70730</name>
</gene>
<evidence type="ECO:0000313" key="5">
    <source>
        <dbReference type="Proteomes" id="UP000002212"/>
    </source>
</evidence>
<dbReference type="PATRIC" id="fig|632772.20.peg.7383"/>
<dbReference type="InterPro" id="IPR020904">
    <property type="entry name" value="Sc_DH/Rdtase_CS"/>
</dbReference>
<protein>
    <submittedName>
        <fullName evidence="4">Oxidoreductase</fullName>
    </submittedName>
</protein>
<dbReference type="Pfam" id="PF13561">
    <property type="entry name" value="adh_short_C2"/>
    <property type="match status" value="1"/>
</dbReference>
<dbReference type="HOGENOM" id="CLU_010194_1_2_11"/>
<dbReference type="SMART" id="SM00822">
    <property type="entry name" value="PKS_KR"/>
    <property type="match status" value="1"/>
</dbReference>
<organism evidence="4 5">
    <name type="scientific">Rhodococcus opacus (strain B4)</name>
    <dbReference type="NCBI Taxonomy" id="632772"/>
    <lineage>
        <taxon>Bacteria</taxon>
        <taxon>Bacillati</taxon>
        <taxon>Actinomycetota</taxon>
        <taxon>Actinomycetes</taxon>
        <taxon>Mycobacteriales</taxon>
        <taxon>Nocardiaceae</taxon>
        <taxon>Rhodococcus</taxon>
    </lineage>
</organism>
<dbReference type="InterPro" id="IPR036291">
    <property type="entry name" value="NAD(P)-bd_dom_sf"/>
</dbReference>
<evidence type="ECO:0000256" key="2">
    <source>
        <dbReference type="ARBA" id="ARBA00023002"/>
    </source>
</evidence>
<evidence type="ECO:0000259" key="3">
    <source>
        <dbReference type="SMART" id="SM00822"/>
    </source>
</evidence>
<proteinExistence type="inferred from homology"/>
<feature type="domain" description="Ketoreductase" evidence="3">
    <location>
        <begin position="13"/>
        <end position="189"/>
    </location>
</feature>